<sequence length="488" mass="54168">MAEICYFGGLVHYKSPSLPLSLHSLFRSKKPHYYNSTSLMAECLSSSTVEPPSLLVFSGGTGFNGVVEELKKLTTRVAHVLPVSDDGGSTAEIVRVLGGPAVGDIRSRCLRLSDESTSEALAVRRLLGHRLPIDAHQAKKDWYDIVEGNHSLWDGVSRPYSETIRAFLIYFQNEVMLTDTEKHVFIGFIFDHIGNFFFAGARIFFQSLDAAIFLFSRVSEIPCDSLVLPVISTNDRLTLGCELQDGTIIRGQNEISHPTTGTTQTVDKRHCSTSALPSKIKRVFYMSSEGNNLLHEVFPPVNPTVLEQLRSVDCIVYAMGSLFTSICPSLVSTRNKYVVQKWWITKFVLLLNGSQDRETSRFTASCFVTAIADALNRTHGDTNIRLKNPTYIDIQEHHFCVQPGYYINTLLVPKDGEIAVDLKQLSEQGIYDVVSISFLHLFPSLCAQQTLTVTSTLLQRVVESVGDPKHGILFNPSSLINTLAGLVE</sequence>
<reference evidence="1" key="3">
    <citation type="submission" date="2002-02" db="EMBL/GenBank/DDBJ databases">
        <authorList>
            <person name="Town C.D."/>
            <person name="Kaul S."/>
        </authorList>
    </citation>
    <scope>NUCLEOTIDE SEQUENCE</scope>
</reference>
<accession>O22962</accession>
<dbReference type="ExpressionAtlas" id="O22962">
    <property type="expression patterns" value="baseline and differential"/>
</dbReference>
<name>O22962_ARATH</name>
<reference key="1">
    <citation type="journal article" date="1999" name="Nature">
        <title>Sequence and analysis of chromosome 2 of the plant Arabidopsis thaliana.</title>
        <authorList>
            <person name="Lin X."/>
            <person name="Kaul S."/>
            <person name="Rounsley S."/>
            <person name="Shea T.P."/>
            <person name="Benito M.I."/>
            <person name="Town C.D."/>
            <person name="Fujii C.Y."/>
            <person name="Mason T."/>
            <person name="Bowman C.L."/>
            <person name="Barnstead M."/>
            <person name="Feldblyum T.V."/>
            <person name="Buell C.R."/>
            <person name="Ketchum K.A."/>
            <person name="Lee J."/>
            <person name="Ronning C.M."/>
            <person name="Koo H.L."/>
            <person name="Moffat K.S."/>
            <person name="Cronin L.A."/>
            <person name="Shen M."/>
            <person name="Pai G."/>
            <person name="Van Aken S."/>
            <person name="Umayam L."/>
            <person name="Tallon L.J."/>
            <person name="Gill J.E."/>
            <person name="Adams M.D."/>
            <person name="Carrera A.J."/>
            <person name="Creasy T.H."/>
            <person name="Goodman H.M."/>
            <person name="Somerville C.R."/>
            <person name="Copenhaver G.P."/>
            <person name="Preuss D."/>
            <person name="Nierman W.C."/>
            <person name="White O."/>
            <person name="Eisen J.A."/>
            <person name="Salzberg S.L."/>
            <person name="Fraser C.M."/>
            <person name="Venter J.C."/>
        </authorList>
    </citation>
    <scope>NUCLEOTIDE SEQUENCE [LARGE SCALE GENOMIC DNA]</scope>
    <source>
        <strain>cv. Columbia</strain>
    </source>
</reference>
<dbReference type="Gene3D" id="3.40.50.10680">
    <property type="entry name" value="CofD-like domains"/>
    <property type="match status" value="1"/>
</dbReference>
<dbReference type="GO" id="GO:0043743">
    <property type="term" value="F:LPPG:FO 2-phospho-L-lactate transferase activity"/>
    <property type="evidence" value="ECO:0007669"/>
    <property type="project" value="InterPro"/>
</dbReference>
<dbReference type="InterPro" id="IPR002882">
    <property type="entry name" value="CofD"/>
</dbReference>
<dbReference type="EMBL" id="AC002341">
    <property type="protein sequence ID" value="AAB67628.1"/>
    <property type="molecule type" value="Genomic_DNA"/>
</dbReference>
<dbReference type="AlphaFoldDB" id="O22962"/>
<dbReference type="InterPro" id="IPR038136">
    <property type="entry name" value="CofD-like_dom_sf"/>
</dbReference>
<proteinExistence type="predicted"/>
<reference evidence="1" key="2">
    <citation type="submission" date="2000-03" db="EMBL/GenBank/DDBJ databases">
        <authorList>
            <person name="Rounsley S.D."/>
            <person name="Lin X."/>
            <person name="Ketchum K.A."/>
            <person name="Crosby M.L."/>
            <person name="Brandon R.C."/>
            <person name="Spriggs T.A."/>
            <person name="Mason T.M."/>
            <person name="Kerlavage A.R."/>
            <person name="Adams M.D."/>
            <person name="Somerville C.R."/>
            <person name="Venter J.C."/>
        </authorList>
    </citation>
    <scope>NUCLEOTIDE SEQUENCE</scope>
</reference>
<dbReference type="SUPFAM" id="SSF142338">
    <property type="entry name" value="CofD-like"/>
    <property type="match status" value="1"/>
</dbReference>
<gene>
    <name evidence="1" type="ordered locus">At2g34090</name>
</gene>
<dbReference type="Pfam" id="PF01933">
    <property type="entry name" value="CofD"/>
    <property type="match status" value="1"/>
</dbReference>
<organism evidence="1">
    <name type="scientific">Arabidopsis thaliana</name>
    <name type="common">Mouse-ear cress</name>
    <dbReference type="NCBI Taxonomy" id="3702"/>
    <lineage>
        <taxon>Eukaryota</taxon>
        <taxon>Viridiplantae</taxon>
        <taxon>Streptophyta</taxon>
        <taxon>Embryophyta</taxon>
        <taxon>Tracheophyta</taxon>
        <taxon>Spermatophyta</taxon>
        <taxon>Magnoliopsida</taxon>
        <taxon>eudicotyledons</taxon>
        <taxon>Gunneridae</taxon>
        <taxon>Pentapetalae</taxon>
        <taxon>rosids</taxon>
        <taxon>malvids</taxon>
        <taxon>Brassicales</taxon>
        <taxon>Brassicaceae</taxon>
        <taxon>Camelineae</taxon>
        <taxon>Arabidopsis</taxon>
    </lineage>
</organism>
<evidence type="ECO:0000313" key="1">
    <source>
        <dbReference type="EMBL" id="AAB67628.1"/>
    </source>
</evidence>
<dbReference type="PANTHER" id="PTHR31240:SF0">
    <property type="entry name" value="MATERNAL EFFECT EMBRYO ARREST 18"/>
    <property type="match status" value="1"/>
</dbReference>
<protein>
    <submittedName>
        <fullName evidence="1">Uncharacterized protein At2g34090</fullName>
    </submittedName>
</protein>
<dbReference type="PANTHER" id="PTHR31240">
    <property type="entry name" value="MATERNAL EFFECT EMBRYO ARREST 18"/>
    <property type="match status" value="1"/>
</dbReference>
<dbReference type="CDD" id="cd07187">
    <property type="entry name" value="YvcK_like"/>
    <property type="match status" value="1"/>
</dbReference>
<dbReference type="IntAct" id="O22962">
    <property type="interactions" value="1"/>
</dbReference>
<dbReference type="PIR" id="C84752">
    <property type="entry name" value="C84752"/>
</dbReference>